<dbReference type="CDD" id="cd06089">
    <property type="entry name" value="KOW_RPL26"/>
    <property type="match status" value="1"/>
</dbReference>
<evidence type="ECO:0000256" key="5">
    <source>
        <dbReference type="ARBA" id="ARBA00022884"/>
    </source>
</evidence>
<dbReference type="GO" id="GO:0003735">
    <property type="term" value="F:structural constituent of ribosome"/>
    <property type="evidence" value="ECO:0007669"/>
    <property type="project" value="InterPro"/>
</dbReference>
<evidence type="ECO:0000256" key="7">
    <source>
        <dbReference type="ARBA" id="ARBA00023274"/>
    </source>
</evidence>
<proteinExistence type="inferred from homology"/>
<dbReference type="Pfam" id="PF00467">
    <property type="entry name" value="KOW"/>
    <property type="match status" value="1"/>
</dbReference>
<organism evidence="13 14">
    <name type="scientific">Thermoclostridium stercorarium subsp. thermolacticum DSM 2910</name>
    <dbReference type="NCBI Taxonomy" id="1121336"/>
    <lineage>
        <taxon>Bacteria</taxon>
        <taxon>Bacillati</taxon>
        <taxon>Bacillota</taxon>
        <taxon>Clostridia</taxon>
        <taxon>Eubacteriales</taxon>
        <taxon>Oscillospiraceae</taxon>
        <taxon>Thermoclostridium</taxon>
    </lineage>
</organism>
<dbReference type="Proteomes" id="UP000092971">
    <property type="component" value="Chromosome"/>
</dbReference>
<dbReference type="InterPro" id="IPR014722">
    <property type="entry name" value="Rib_uL2_dom2"/>
</dbReference>
<comment type="function">
    <text evidence="9 10">One of the proteins that surrounds the polypeptide exit tunnel on the outside of the subunit.</text>
</comment>
<evidence type="ECO:0000256" key="11">
    <source>
        <dbReference type="RuleBase" id="RU003477"/>
    </source>
</evidence>
<comment type="subunit">
    <text evidence="3 10">Part of the 50S ribosomal subunit.</text>
</comment>
<feature type="domain" description="KOW" evidence="12">
    <location>
        <begin position="6"/>
        <end position="33"/>
    </location>
</feature>
<evidence type="ECO:0000313" key="14">
    <source>
        <dbReference type="Proteomes" id="UP000092971"/>
    </source>
</evidence>
<evidence type="ECO:0000256" key="8">
    <source>
        <dbReference type="ARBA" id="ARBA00035206"/>
    </source>
</evidence>
<evidence type="ECO:0000256" key="4">
    <source>
        <dbReference type="ARBA" id="ARBA00022730"/>
    </source>
</evidence>
<evidence type="ECO:0000256" key="3">
    <source>
        <dbReference type="ARBA" id="ARBA00011838"/>
    </source>
</evidence>
<dbReference type="GO" id="GO:1990904">
    <property type="term" value="C:ribonucleoprotein complex"/>
    <property type="evidence" value="ECO:0007669"/>
    <property type="project" value="UniProtKB-KW"/>
</dbReference>
<dbReference type="RefSeq" id="WP_015485167.1">
    <property type="nucleotide sequence ID" value="NZ_CP014672.1"/>
</dbReference>
<dbReference type="InterPro" id="IPR008991">
    <property type="entry name" value="Translation_prot_SH3-like_sf"/>
</dbReference>
<evidence type="ECO:0000259" key="12">
    <source>
        <dbReference type="SMART" id="SM00739"/>
    </source>
</evidence>
<dbReference type="SMART" id="SM00739">
    <property type="entry name" value="KOW"/>
    <property type="match status" value="1"/>
</dbReference>
<evidence type="ECO:0000256" key="6">
    <source>
        <dbReference type="ARBA" id="ARBA00022980"/>
    </source>
</evidence>
<keyword evidence="7 10" id="KW-0687">Ribonucleoprotein</keyword>
<keyword evidence="4 10" id="KW-0699">rRNA-binding</keyword>
<keyword evidence="5 10" id="KW-0694">RNA-binding</keyword>
<name>A0A1B1YH46_THEST</name>
<dbReference type="AlphaFoldDB" id="A0A1B1YH46"/>
<evidence type="ECO:0000256" key="9">
    <source>
        <dbReference type="ARBA" id="ARBA00058688"/>
    </source>
</evidence>
<accession>A0A1B1YH46</accession>
<dbReference type="GO" id="GO:0019843">
    <property type="term" value="F:rRNA binding"/>
    <property type="evidence" value="ECO:0007669"/>
    <property type="project" value="UniProtKB-UniRule"/>
</dbReference>
<evidence type="ECO:0000313" key="13">
    <source>
        <dbReference type="EMBL" id="ANX00079.1"/>
    </source>
</evidence>
<dbReference type="PANTHER" id="PTHR12903">
    <property type="entry name" value="MITOCHONDRIAL RIBOSOMAL PROTEIN L24"/>
    <property type="match status" value="1"/>
</dbReference>
<dbReference type="PROSITE" id="PS01108">
    <property type="entry name" value="RIBOSOMAL_L24"/>
    <property type="match status" value="1"/>
</dbReference>
<dbReference type="Pfam" id="PF17136">
    <property type="entry name" value="ribosomal_L24"/>
    <property type="match status" value="1"/>
</dbReference>
<dbReference type="InterPro" id="IPR041988">
    <property type="entry name" value="Ribosomal_uL24_KOW"/>
</dbReference>
<dbReference type="NCBIfam" id="TIGR01079">
    <property type="entry name" value="rplX_bact"/>
    <property type="match status" value="1"/>
</dbReference>
<evidence type="ECO:0000256" key="1">
    <source>
        <dbReference type="ARBA" id="ARBA00004072"/>
    </source>
</evidence>
<dbReference type="EMBL" id="CP014672">
    <property type="protein sequence ID" value="ANX00079.1"/>
    <property type="molecule type" value="Genomic_DNA"/>
</dbReference>
<dbReference type="HAMAP" id="MF_01326_B">
    <property type="entry name" value="Ribosomal_uL24_B"/>
    <property type="match status" value="1"/>
</dbReference>
<keyword evidence="6 10" id="KW-0689">Ribosomal protein</keyword>
<dbReference type="OrthoDB" id="9807419at2"/>
<dbReference type="GO" id="GO:0006412">
    <property type="term" value="P:translation"/>
    <property type="evidence" value="ECO:0007669"/>
    <property type="project" value="UniProtKB-UniRule"/>
</dbReference>
<comment type="similarity">
    <text evidence="2 10 11">Belongs to the universal ribosomal protein uL24 family.</text>
</comment>
<comment type="function">
    <text evidence="1 10">One of two assembly initiator proteins, it binds directly to the 5'-end of the 23S rRNA, where it nucleates assembly of the 50S subunit.</text>
</comment>
<dbReference type="InterPro" id="IPR003256">
    <property type="entry name" value="Ribosomal_uL24"/>
</dbReference>
<evidence type="ECO:0000256" key="2">
    <source>
        <dbReference type="ARBA" id="ARBA00010618"/>
    </source>
</evidence>
<reference evidence="13 14" key="1">
    <citation type="submission" date="2016-02" db="EMBL/GenBank/DDBJ databases">
        <title>Comparison of Clostridium stercorarium subspecies using comparative genomics and transcriptomics.</title>
        <authorList>
            <person name="Schellenberg J."/>
            <person name="Thallinger G."/>
            <person name="Levin D.B."/>
            <person name="Zhang X."/>
            <person name="Alvare G."/>
            <person name="Fristensky B."/>
            <person name="Sparling R."/>
        </authorList>
    </citation>
    <scope>NUCLEOTIDE SEQUENCE [LARGE SCALE GENOMIC DNA]</scope>
    <source>
        <strain evidence="13 14">DSM 2910</strain>
    </source>
</reference>
<gene>
    <name evidence="10" type="primary">rplX</name>
    <name evidence="13" type="ORF">CSTERTH_12615</name>
</gene>
<dbReference type="InterPro" id="IPR005824">
    <property type="entry name" value="KOW"/>
</dbReference>
<sequence>MKNKVHVKKGDTVYILNGKDRGKKGKVLRVLPSKQMVIVEGVNMVAKHVKPRSELQQGGIIHREAPIYAAKVMLVCSKCGAPTKVGKKILEDGSKARVCKKCGEIIDILKKSGD</sequence>
<dbReference type="InterPro" id="IPR005825">
    <property type="entry name" value="Ribosomal_uL24_CS"/>
</dbReference>
<dbReference type="InterPro" id="IPR057264">
    <property type="entry name" value="Ribosomal_uL24_C"/>
</dbReference>
<evidence type="ECO:0000256" key="10">
    <source>
        <dbReference type="HAMAP-Rule" id="MF_01326"/>
    </source>
</evidence>
<dbReference type="Gene3D" id="2.30.30.30">
    <property type="match status" value="1"/>
</dbReference>
<dbReference type="GO" id="GO:0005840">
    <property type="term" value="C:ribosome"/>
    <property type="evidence" value="ECO:0007669"/>
    <property type="project" value="UniProtKB-KW"/>
</dbReference>
<dbReference type="FunFam" id="2.30.30.30:FF:000004">
    <property type="entry name" value="50S ribosomal protein L24"/>
    <property type="match status" value="1"/>
</dbReference>
<dbReference type="SUPFAM" id="SSF50104">
    <property type="entry name" value="Translation proteins SH3-like domain"/>
    <property type="match status" value="1"/>
</dbReference>
<protein>
    <recommendedName>
        <fullName evidence="8 10">Large ribosomal subunit protein uL24</fullName>
    </recommendedName>
</protein>